<dbReference type="EMBL" id="GECZ01021129">
    <property type="protein sequence ID" value="JAS48640.1"/>
    <property type="molecule type" value="Transcribed_RNA"/>
</dbReference>
<reference evidence="2" key="1">
    <citation type="submission" date="2015-11" db="EMBL/GenBank/DDBJ databases">
        <title>De novo transcriptome assembly of four potential Pierce s Disease insect vectors from Arizona vineyards.</title>
        <authorList>
            <person name="Tassone E.E."/>
        </authorList>
    </citation>
    <scope>NUCLEOTIDE SEQUENCE</scope>
</reference>
<feature type="non-terminal residue" evidence="2">
    <location>
        <position position="209"/>
    </location>
</feature>
<dbReference type="AlphaFoldDB" id="A0A1B6FEM5"/>
<feature type="region of interest" description="Disordered" evidence="1">
    <location>
        <begin position="84"/>
        <end position="209"/>
    </location>
</feature>
<feature type="compositionally biased region" description="Basic residues" evidence="1">
    <location>
        <begin position="193"/>
        <end position="209"/>
    </location>
</feature>
<name>A0A1B6FEM5_9HEMI</name>
<evidence type="ECO:0000313" key="2">
    <source>
        <dbReference type="EMBL" id="JAS48640.1"/>
    </source>
</evidence>
<evidence type="ECO:0000256" key="1">
    <source>
        <dbReference type="SAM" id="MobiDB-lite"/>
    </source>
</evidence>
<feature type="compositionally biased region" description="Basic and acidic residues" evidence="1">
    <location>
        <begin position="136"/>
        <end position="146"/>
    </location>
</feature>
<accession>A0A1B6FEM5</accession>
<protein>
    <submittedName>
        <fullName evidence="2">Uncharacterized protein</fullName>
    </submittedName>
</protein>
<feature type="compositionally biased region" description="Basic and acidic residues" evidence="1">
    <location>
        <begin position="171"/>
        <end position="192"/>
    </location>
</feature>
<sequence>MVDYRKEWIKNRVLTFLDEKDETLFDQMCARHGNKIGRRLTDYLEERIVSTYSLDRKLFVVYKTYYDKVVHEEVLVAEEVKRAPPPPVEIEPEPEDEPTSPTTKKKKGKKSKTGVSGKGKPKRKLSKDSQSPVEEDDKKENVDEKPNQTNGESKPTEETAEDEPAAEIEESANKEDKTVTIVDDKSELDEKKLGKKGKKQKKKGRKSPP</sequence>
<organism evidence="2">
    <name type="scientific">Cuerna arida</name>
    <dbReference type="NCBI Taxonomy" id="1464854"/>
    <lineage>
        <taxon>Eukaryota</taxon>
        <taxon>Metazoa</taxon>
        <taxon>Ecdysozoa</taxon>
        <taxon>Arthropoda</taxon>
        <taxon>Hexapoda</taxon>
        <taxon>Insecta</taxon>
        <taxon>Pterygota</taxon>
        <taxon>Neoptera</taxon>
        <taxon>Paraneoptera</taxon>
        <taxon>Hemiptera</taxon>
        <taxon>Auchenorrhyncha</taxon>
        <taxon>Membracoidea</taxon>
        <taxon>Cicadellidae</taxon>
        <taxon>Cicadellinae</taxon>
        <taxon>Proconiini</taxon>
        <taxon>Cuerna</taxon>
    </lineage>
</organism>
<proteinExistence type="predicted"/>
<feature type="compositionally biased region" description="Basic residues" evidence="1">
    <location>
        <begin position="103"/>
        <end position="112"/>
    </location>
</feature>
<feature type="compositionally biased region" description="Acidic residues" evidence="1">
    <location>
        <begin position="158"/>
        <end position="170"/>
    </location>
</feature>
<gene>
    <name evidence="2" type="ORF">g.5574</name>
</gene>